<organism evidence="1 2">
    <name type="scientific">Pontibacter chinhatensis</name>
    <dbReference type="NCBI Taxonomy" id="1436961"/>
    <lineage>
        <taxon>Bacteria</taxon>
        <taxon>Pseudomonadati</taxon>
        <taxon>Bacteroidota</taxon>
        <taxon>Cytophagia</taxon>
        <taxon>Cytophagales</taxon>
        <taxon>Hymenobacteraceae</taxon>
        <taxon>Pontibacter</taxon>
    </lineage>
</organism>
<gene>
    <name evidence="1" type="ORF">SAMN05421739_10253</name>
</gene>
<dbReference type="AlphaFoldDB" id="A0A1I2QMC1"/>
<name>A0A1I2QMC1_9BACT</name>
<evidence type="ECO:0000313" key="2">
    <source>
        <dbReference type="Proteomes" id="UP000198724"/>
    </source>
</evidence>
<accession>A0A1I2QMC1</accession>
<protein>
    <submittedName>
        <fullName evidence="1">Uncharacterized protein</fullName>
    </submittedName>
</protein>
<proteinExistence type="predicted"/>
<reference evidence="2" key="1">
    <citation type="submission" date="2016-10" db="EMBL/GenBank/DDBJ databases">
        <authorList>
            <person name="Varghese N."/>
            <person name="Submissions S."/>
        </authorList>
    </citation>
    <scope>NUCLEOTIDE SEQUENCE [LARGE SCALE GENOMIC DNA]</scope>
    <source>
        <strain evidence="2">LP51</strain>
    </source>
</reference>
<dbReference type="EMBL" id="FOOT01000002">
    <property type="protein sequence ID" value="SFG29438.1"/>
    <property type="molecule type" value="Genomic_DNA"/>
</dbReference>
<sequence>MAAGFKLPAVFIPNIPTELIMETNAFKQASLEQLHRLYYNLQHRILREIFLSDQV</sequence>
<evidence type="ECO:0000313" key="1">
    <source>
        <dbReference type="EMBL" id="SFG29438.1"/>
    </source>
</evidence>
<keyword evidence="2" id="KW-1185">Reference proteome</keyword>
<dbReference type="Proteomes" id="UP000198724">
    <property type="component" value="Unassembled WGS sequence"/>
</dbReference>